<evidence type="ECO:0000313" key="12">
    <source>
        <dbReference type="EMBL" id="CAF9919431.1"/>
    </source>
</evidence>
<feature type="topological domain" description="Lumenal" evidence="8">
    <location>
        <begin position="1"/>
        <end position="21"/>
    </location>
</feature>
<dbReference type="EMBL" id="CAJPDQ010000014">
    <property type="protein sequence ID" value="CAF9919431.1"/>
    <property type="molecule type" value="Genomic_DNA"/>
</dbReference>
<feature type="topological domain" description="Cytoplasmic" evidence="8">
    <location>
        <begin position="43"/>
        <end position="449"/>
    </location>
</feature>
<evidence type="ECO:0000313" key="13">
    <source>
        <dbReference type="Proteomes" id="UP000664169"/>
    </source>
</evidence>
<keyword evidence="7 8" id="KW-0472">Membrane</keyword>
<dbReference type="PANTHER" id="PTHR13466">
    <property type="entry name" value="TEX2 PROTEIN-RELATED"/>
    <property type="match status" value="1"/>
</dbReference>
<keyword evidence="13" id="KW-1185">Reference proteome</keyword>
<protein>
    <recommendedName>
        <fullName evidence="8">Maintenance of mitochondrial morphology protein 1</fullName>
    </recommendedName>
</protein>
<evidence type="ECO:0000256" key="8">
    <source>
        <dbReference type="HAMAP-Rule" id="MF_03103"/>
    </source>
</evidence>
<feature type="compositionally biased region" description="Basic and acidic residues" evidence="9">
    <location>
        <begin position="371"/>
        <end position="388"/>
    </location>
</feature>
<evidence type="ECO:0000256" key="10">
    <source>
        <dbReference type="SAM" id="Phobius"/>
    </source>
</evidence>
<dbReference type="GO" id="GO:0005789">
    <property type="term" value="C:endoplasmic reticulum membrane"/>
    <property type="evidence" value="ECO:0007669"/>
    <property type="project" value="UniProtKB-SubCell"/>
</dbReference>
<proteinExistence type="inferred from homology"/>
<keyword evidence="6" id="KW-0446">Lipid-binding</keyword>
<evidence type="ECO:0000256" key="1">
    <source>
        <dbReference type="ARBA" id="ARBA00022448"/>
    </source>
</evidence>
<evidence type="ECO:0000256" key="6">
    <source>
        <dbReference type="ARBA" id="ARBA00023121"/>
    </source>
</evidence>
<dbReference type="InterPro" id="IPR031468">
    <property type="entry name" value="SMP_LBD"/>
</dbReference>
<sequence length="449" mass="49297">MSDVVPAPNPVQPSSFSFAQGFILGQISIVILIGAFIKFFVFGEASSSHSSTDRSLSTLTPNHKRSISFTHQPSSPRKRALKDKASLSHILRQPQPLTTAAILSKTYYNVQSHQPESLDWFNVLLAQTIAQLRTDALTDNAVLTSLTSLLNGPRKPALLESVSVTEIALGEEFPIFSNCRIHPVEDEDGRSGGRLQARMDVDLSDFITLGIETTLVLNYPRPRIAVLPVALSVSVVRFSGTLSISFEPASMSTGPESPASDMSTSAIHDETAAPSRTPTTLTFSFLPNYTLSLSTRSLLGARSRLQDVPKIAQIIESQLRTWFEDRCVSPKTQQIIVPSLWPRMKNVVDEDEKGTVAKPDVDISKTSGIQDPREEEARQGLEGEEYGRNTDAGQEWEGLRQRVSGLASTNLSTGVRQTYGRQDRDENTQEWLRTSDLEMPGPMPGTLVS</sequence>
<comment type="subcellular location">
    <subcellularLocation>
        <location evidence="8">Endoplasmic reticulum membrane</location>
        <topology evidence="8">Single-pass type I membrane protein</topology>
    </subcellularLocation>
    <text evidence="8">The ERMES/MDM complex localizes to a few discrete foci (around 10 per single cell), that represent mitochondria-endoplasmic reticulum junctions. These foci are often found next to mtDNA nucleoids.</text>
</comment>
<evidence type="ECO:0000256" key="9">
    <source>
        <dbReference type="SAM" id="MobiDB-lite"/>
    </source>
</evidence>
<dbReference type="InterPro" id="IPR019411">
    <property type="entry name" value="MMM1_dom"/>
</dbReference>
<dbReference type="Proteomes" id="UP000664169">
    <property type="component" value="Unassembled WGS sequence"/>
</dbReference>
<accession>A0A8H3FEL7</accession>
<comment type="similarity">
    <text evidence="8">Belongs to the MMM1 family.</text>
</comment>
<evidence type="ECO:0000256" key="3">
    <source>
        <dbReference type="ARBA" id="ARBA00022824"/>
    </source>
</evidence>
<feature type="region of interest" description="Disordered" evidence="9">
    <location>
        <begin position="351"/>
        <end position="449"/>
    </location>
</feature>
<dbReference type="OrthoDB" id="5599157at2759"/>
<keyword evidence="1" id="KW-0813">Transport</keyword>
<feature type="compositionally biased region" description="Polar residues" evidence="9">
    <location>
        <begin position="406"/>
        <end position="420"/>
    </location>
</feature>
<dbReference type="GO" id="GO:0045040">
    <property type="term" value="P:protein insertion into mitochondrial outer membrane"/>
    <property type="evidence" value="ECO:0007669"/>
    <property type="project" value="UniProtKB-UniRule"/>
</dbReference>
<feature type="transmembrane region" description="Helical" evidence="10">
    <location>
        <begin position="20"/>
        <end position="41"/>
    </location>
</feature>
<gene>
    <name evidence="8" type="primary">MMM1</name>
    <name evidence="12" type="ORF">GOMPHAMPRED_001816</name>
</gene>
<keyword evidence="4 8" id="KW-1133">Transmembrane helix</keyword>
<feature type="region of interest" description="Disordered" evidence="9">
    <location>
        <begin position="49"/>
        <end position="79"/>
    </location>
</feature>
<dbReference type="InterPro" id="IPR027537">
    <property type="entry name" value="Mmm1"/>
</dbReference>
<comment type="function">
    <text evidence="8">Component of the ERMES/MDM complex, which serves as a molecular tether to connect the endoplasmic reticulum (ER) and mitochondria. Components of this complex are involved in the control of mitochondrial shape and protein biogenesis, and function in nonvesicular lipid trafficking between the ER and mitochondria. The MDM12-MMM1 subcomplex functions in the major beta-barrel assembly pathway that is responsible for biogenesis of all outer membrane beta-barrel proteins, and acts in a late step after the SAM complex. The MDM10-MDM12-MMM1 subcomplex further acts in the TOM40-specific pathway after the action of the MDM12-MMM1 complex. Essential for establishing and maintaining the structure of mitochondria and maintenance of mtDNA nucleoids.</text>
</comment>
<dbReference type="GO" id="GO:1990456">
    <property type="term" value="P:mitochondrion-endoplasmic reticulum membrane tethering"/>
    <property type="evidence" value="ECO:0007669"/>
    <property type="project" value="TreeGrafter"/>
</dbReference>
<dbReference type="HAMAP" id="MF_03103">
    <property type="entry name" value="Mmm1"/>
    <property type="match status" value="1"/>
</dbReference>
<comment type="caution">
    <text evidence="12">The sequence shown here is derived from an EMBL/GenBank/DDBJ whole genome shotgun (WGS) entry which is preliminary data.</text>
</comment>
<dbReference type="GO" id="GO:0015914">
    <property type="term" value="P:phospholipid transport"/>
    <property type="evidence" value="ECO:0007669"/>
    <property type="project" value="TreeGrafter"/>
</dbReference>
<dbReference type="AlphaFoldDB" id="A0A8H3FEL7"/>
<evidence type="ECO:0000256" key="4">
    <source>
        <dbReference type="ARBA" id="ARBA00022989"/>
    </source>
</evidence>
<dbReference type="GO" id="GO:0008289">
    <property type="term" value="F:lipid binding"/>
    <property type="evidence" value="ECO:0007669"/>
    <property type="project" value="UniProtKB-KW"/>
</dbReference>
<feature type="domain" description="SMP-LTD" evidence="11">
    <location>
        <begin position="114"/>
        <end position="338"/>
    </location>
</feature>
<organism evidence="12 13">
    <name type="scientific">Gomphillus americanus</name>
    <dbReference type="NCBI Taxonomy" id="1940652"/>
    <lineage>
        <taxon>Eukaryota</taxon>
        <taxon>Fungi</taxon>
        <taxon>Dikarya</taxon>
        <taxon>Ascomycota</taxon>
        <taxon>Pezizomycotina</taxon>
        <taxon>Lecanoromycetes</taxon>
        <taxon>OSLEUM clade</taxon>
        <taxon>Ostropomycetidae</taxon>
        <taxon>Ostropales</taxon>
        <taxon>Graphidaceae</taxon>
        <taxon>Gomphilloideae</taxon>
        <taxon>Gomphillus</taxon>
    </lineage>
</organism>
<evidence type="ECO:0000256" key="7">
    <source>
        <dbReference type="ARBA" id="ARBA00023136"/>
    </source>
</evidence>
<dbReference type="PANTHER" id="PTHR13466:SF0">
    <property type="entry name" value="SMP-LTD DOMAIN-CONTAINING PROTEIN"/>
    <property type="match status" value="1"/>
</dbReference>
<feature type="compositionally biased region" description="Basic and acidic residues" evidence="9">
    <location>
        <begin position="353"/>
        <end position="363"/>
    </location>
</feature>
<evidence type="ECO:0000256" key="2">
    <source>
        <dbReference type="ARBA" id="ARBA00022692"/>
    </source>
</evidence>
<dbReference type="CDD" id="cd21671">
    <property type="entry name" value="SMP_Mmm1"/>
    <property type="match status" value="1"/>
</dbReference>
<evidence type="ECO:0000259" key="11">
    <source>
        <dbReference type="PROSITE" id="PS51847"/>
    </source>
</evidence>
<keyword evidence="3 8" id="KW-0256">Endoplasmic reticulum</keyword>
<keyword evidence="2 8" id="KW-0812">Transmembrane</keyword>
<dbReference type="GO" id="GO:0032865">
    <property type="term" value="C:ERMES complex"/>
    <property type="evidence" value="ECO:0007669"/>
    <property type="project" value="UniProtKB-UniRule"/>
</dbReference>
<feature type="compositionally biased region" description="Low complexity" evidence="9">
    <location>
        <begin position="49"/>
        <end position="60"/>
    </location>
</feature>
<reference evidence="12" key="1">
    <citation type="submission" date="2021-03" db="EMBL/GenBank/DDBJ databases">
        <authorList>
            <person name="Tagirdzhanova G."/>
        </authorList>
    </citation>
    <scope>NUCLEOTIDE SEQUENCE</scope>
</reference>
<keyword evidence="5" id="KW-0445">Lipid transport</keyword>
<dbReference type="PROSITE" id="PS51847">
    <property type="entry name" value="SMP"/>
    <property type="match status" value="1"/>
</dbReference>
<comment type="subunit">
    <text evidence="8">Homodimer. Component of the ER-mitochondria encounter structure (ERMES) or MDM complex, composed of MMM1, MDM10, MDM12 and MDM34. A MMM1 homodimer associates with one molecule of MDM12 on each side in a pairwise head-to-tail manner, and the SMP-LTD domains of MMM1 and MDM12 generate a continuous hydrophobic tunnel for phospholipid trafficking.</text>
</comment>
<name>A0A8H3FEL7_9LECA</name>
<evidence type="ECO:0000256" key="5">
    <source>
        <dbReference type="ARBA" id="ARBA00023055"/>
    </source>
</evidence>
<dbReference type="Pfam" id="PF10296">
    <property type="entry name" value="MMM1"/>
    <property type="match status" value="1"/>
</dbReference>